<keyword evidence="3" id="KW-0067">ATP-binding</keyword>
<dbReference type="PANTHER" id="PTHR12213">
    <property type="entry name" value="CORRINOID ADENOSYLTRANSFERASE"/>
    <property type="match status" value="1"/>
</dbReference>
<dbReference type="NCBIfam" id="TIGR00636">
    <property type="entry name" value="PduO_Nterm"/>
    <property type="match status" value="1"/>
</dbReference>
<evidence type="ECO:0000256" key="3">
    <source>
        <dbReference type="ARBA" id="ARBA00022840"/>
    </source>
</evidence>
<evidence type="ECO:0000256" key="2">
    <source>
        <dbReference type="ARBA" id="ARBA00022741"/>
    </source>
</evidence>
<dbReference type="InterPro" id="IPR016030">
    <property type="entry name" value="CblAdoTrfase-like"/>
</dbReference>
<gene>
    <name evidence="5" type="ORF">UFOPK3164_01754</name>
</gene>
<dbReference type="AlphaFoldDB" id="A0A6J7AS22"/>
<protein>
    <submittedName>
        <fullName evidence="5">Unannotated protein</fullName>
    </submittedName>
</protein>
<feature type="domain" description="Cobalamin adenosyltransferase-like" evidence="4">
    <location>
        <begin position="30"/>
        <end position="194"/>
    </location>
</feature>
<dbReference type="SUPFAM" id="SSF89028">
    <property type="entry name" value="Cobalamin adenosyltransferase-like"/>
    <property type="match status" value="1"/>
</dbReference>
<reference evidence="5" key="1">
    <citation type="submission" date="2020-05" db="EMBL/GenBank/DDBJ databases">
        <authorList>
            <person name="Chiriac C."/>
            <person name="Salcher M."/>
            <person name="Ghai R."/>
            <person name="Kavagutti S V."/>
        </authorList>
    </citation>
    <scope>NUCLEOTIDE SEQUENCE</scope>
</reference>
<proteinExistence type="predicted"/>
<dbReference type="GO" id="GO:0005524">
    <property type="term" value="F:ATP binding"/>
    <property type="evidence" value="ECO:0007669"/>
    <property type="project" value="UniProtKB-KW"/>
</dbReference>
<dbReference type="Pfam" id="PF01923">
    <property type="entry name" value="Cob_adeno_trans"/>
    <property type="match status" value="1"/>
</dbReference>
<keyword evidence="1" id="KW-0808">Transferase</keyword>
<dbReference type="InterPro" id="IPR029499">
    <property type="entry name" value="PduO-typ"/>
</dbReference>
<dbReference type="GO" id="GO:0008817">
    <property type="term" value="F:corrinoid adenosyltransferase activity"/>
    <property type="evidence" value="ECO:0007669"/>
    <property type="project" value="TreeGrafter"/>
</dbReference>
<dbReference type="PANTHER" id="PTHR12213:SF0">
    <property type="entry name" value="CORRINOID ADENOSYLTRANSFERASE MMAB"/>
    <property type="match status" value="1"/>
</dbReference>
<sequence length="207" mass="22602">MGVSLAKEGVFSAIRNQVTKGDTNLGPMGIYTRKGDDGTTGLLFGGRVRKDADPIEVNGAVDEAQAALGLARAHGYRDAELNEILMDLERDLYVLMAEVATLPENRSKLSAGTSLVTKEMVDKLETLIDSLSERFAMPTEFVIPGQNIVSASLDVARTGVRRAERLSVSYKLDDSLVTPYLNRLSDLVWTMARWQEGDDHILAKGES</sequence>
<evidence type="ECO:0000259" key="4">
    <source>
        <dbReference type="Pfam" id="PF01923"/>
    </source>
</evidence>
<evidence type="ECO:0000313" key="5">
    <source>
        <dbReference type="EMBL" id="CAB4834799.1"/>
    </source>
</evidence>
<dbReference type="EMBL" id="CAFABE010000145">
    <property type="protein sequence ID" value="CAB4834799.1"/>
    <property type="molecule type" value="Genomic_DNA"/>
</dbReference>
<keyword evidence="2" id="KW-0547">Nucleotide-binding</keyword>
<accession>A0A6J7AS22</accession>
<name>A0A6J7AS22_9ZZZZ</name>
<organism evidence="5">
    <name type="scientific">freshwater metagenome</name>
    <dbReference type="NCBI Taxonomy" id="449393"/>
    <lineage>
        <taxon>unclassified sequences</taxon>
        <taxon>metagenomes</taxon>
        <taxon>ecological metagenomes</taxon>
    </lineage>
</organism>
<evidence type="ECO:0000256" key="1">
    <source>
        <dbReference type="ARBA" id="ARBA00022679"/>
    </source>
</evidence>
<dbReference type="InterPro" id="IPR036451">
    <property type="entry name" value="CblAdoTrfase-like_sf"/>
</dbReference>
<dbReference type="Gene3D" id="1.20.1200.10">
    <property type="entry name" value="Cobalamin adenosyltransferase-like"/>
    <property type="match status" value="1"/>
</dbReference>